<gene>
    <name evidence="3" type="ORF">ASPVEDRAFT_484243</name>
</gene>
<reference evidence="4" key="1">
    <citation type="journal article" date="2017" name="Genome Biol.">
        <title>Comparative genomics reveals high biological diversity and specific adaptations in the industrially and medically important fungal genus Aspergillus.</title>
        <authorList>
            <person name="de Vries R.P."/>
            <person name="Riley R."/>
            <person name="Wiebenga A."/>
            <person name="Aguilar-Osorio G."/>
            <person name="Amillis S."/>
            <person name="Uchima C.A."/>
            <person name="Anderluh G."/>
            <person name="Asadollahi M."/>
            <person name="Askin M."/>
            <person name="Barry K."/>
            <person name="Battaglia E."/>
            <person name="Bayram O."/>
            <person name="Benocci T."/>
            <person name="Braus-Stromeyer S.A."/>
            <person name="Caldana C."/>
            <person name="Canovas D."/>
            <person name="Cerqueira G.C."/>
            <person name="Chen F."/>
            <person name="Chen W."/>
            <person name="Choi C."/>
            <person name="Clum A."/>
            <person name="Dos Santos R.A."/>
            <person name="Damasio A.R."/>
            <person name="Diallinas G."/>
            <person name="Emri T."/>
            <person name="Fekete E."/>
            <person name="Flipphi M."/>
            <person name="Freyberg S."/>
            <person name="Gallo A."/>
            <person name="Gournas C."/>
            <person name="Habgood R."/>
            <person name="Hainaut M."/>
            <person name="Harispe M.L."/>
            <person name="Henrissat B."/>
            <person name="Hilden K.S."/>
            <person name="Hope R."/>
            <person name="Hossain A."/>
            <person name="Karabika E."/>
            <person name="Karaffa L."/>
            <person name="Karanyi Z."/>
            <person name="Krasevec N."/>
            <person name="Kuo A."/>
            <person name="Kusch H."/>
            <person name="LaButti K."/>
            <person name="Lagendijk E.L."/>
            <person name="Lapidus A."/>
            <person name="Levasseur A."/>
            <person name="Lindquist E."/>
            <person name="Lipzen A."/>
            <person name="Logrieco A.F."/>
            <person name="MacCabe A."/>
            <person name="Maekelae M.R."/>
            <person name="Malavazi I."/>
            <person name="Melin P."/>
            <person name="Meyer V."/>
            <person name="Mielnichuk N."/>
            <person name="Miskei M."/>
            <person name="Molnar A.P."/>
            <person name="Mule G."/>
            <person name="Ngan C.Y."/>
            <person name="Orejas M."/>
            <person name="Orosz E."/>
            <person name="Ouedraogo J.P."/>
            <person name="Overkamp K.M."/>
            <person name="Park H.-S."/>
            <person name="Perrone G."/>
            <person name="Piumi F."/>
            <person name="Punt P.J."/>
            <person name="Ram A.F."/>
            <person name="Ramon A."/>
            <person name="Rauscher S."/>
            <person name="Record E."/>
            <person name="Riano-Pachon D.M."/>
            <person name="Robert V."/>
            <person name="Roehrig J."/>
            <person name="Ruller R."/>
            <person name="Salamov A."/>
            <person name="Salih N.S."/>
            <person name="Samson R.A."/>
            <person name="Sandor E."/>
            <person name="Sanguinetti M."/>
            <person name="Schuetze T."/>
            <person name="Sepcic K."/>
            <person name="Shelest E."/>
            <person name="Sherlock G."/>
            <person name="Sophianopoulou V."/>
            <person name="Squina F.M."/>
            <person name="Sun H."/>
            <person name="Susca A."/>
            <person name="Todd R.B."/>
            <person name="Tsang A."/>
            <person name="Unkles S.E."/>
            <person name="van de Wiele N."/>
            <person name="van Rossen-Uffink D."/>
            <person name="Oliveira J.V."/>
            <person name="Vesth T.C."/>
            <person name="Visser J."/>
            <person name="Yu J.-H."/>
            <person name="Zhou M."/>
            <person name="Andersen M.R."/>
            <person name="Archer D.B."/>
            <person name="Baker S.E."/>
            <person name="Benoit I."/>
            <person name="Brakhage A.A."/>
            <person name="Braus G.H."/>
            <person name="Fischer R."/>
            <person name="Frisvad J.C."/>
            <person name="Goldman G.H."/>
            <person name="Houbraken J."/>
            <person name="Oakley B."/>
            <person name="Pocsi I."/>
            <person name="Scazzocchio C."/>
            <person name="Seiboth B."/>
            <person name="vanKuyk P.A."/>
            <person name="Wortman J."/>
            <person name="Dyer P.S."/>
            <person name="Grigoriev I.V."/>
        </authorList>
    </citation>
    <scope>NUCLEOTIDE SEQUENCE [LARGE SCALE GENOMIC DNA]</scope>
    <source>
        <strain evidence="4">CBS 583.65</strain>
    </source>
</reference>
<dbReference type="Proteomes" id="UP000184073">
    <property type="component" value="Unassembled WGS sequence"/>
</dbReference>
<evidence type="ECO:0000256" key="1">
    <source>
        <dbReference type="SAM" id="MobiDB-lite"/>
    </source>
</evidence>
<dbReference type="EMBL" id="KV878126">
    <property type="protein sequence ID" value="OJI98791.1"/>
    <property type="molecule type" value="Genomic_DNA"/>
</dbReference>
<feature type="signal peptide" evidence="2">
    <location>
        <begin position="1"/>
        <end position="31"/>
    </location>
</feature>
<feature type="chain" id="PRO_5012724840" evidence="2">
    <location>
        <begin position="32"/>
        <end position="140"/>
    </location>
</feature>
<sequence>MIQVGAPRRGRSSPLWIRGVSLSFSLSMSLSLQVSQIPSGPQLLTRRRDAPEPRTGCSPDTGGGAWSPTPDTTRSAHAPCVIPGSGFLVLDWSVFLITGLLACLLEANAVVRRFACIPGCRLGGLTSYGCDSATLIYKST</sequence>
<evidence type="ECO:0000313" key="3">
    <source>
        <dbReference type="EMBL" id="OJI98791.1"/>
    </source>
</evidence>
<organism evidence="3 4">
    <name type="scientific">Aspergillus versicolor CBS 583.65</name>
    <dbReference type="NCBI Taxonomy" id="1036611"/>
    <lineage>
        <taxon>Eukaryota</taxon>
        <taxon>Fungi</taxon>
        <taxon>Dikarya</taxon>
        <taxon>Ascomycota</taxon>
        <taxon>Pezizomycotina</taxon>
        <taxon>Eurotiomycetes</taxon>
        <taxon>Eurotiomycetidae</taxon>
        <taxon>Eurotiales</taxon>
        <taxon>Aspergillaceae</taxon>
        <taxon>Aspergillus</taxon>
        <taxon>Aspergillus subgen. Nidulantes</taxon>
    </lineage>
</organism>
<dbReference type="RefSeq" id="XP_040664554.1">
    <property type="nucleotide sequence ID" value="XM_040814004.1"/>
</dbReference>
<dbReference type="GeneID" id="63729515"/>
<evidence type="ECO:0000256" key="2">
    <source>
        <dbReference type="SAM" id="SignalP"/>
    </source>
</evidence>
<feature type="region of interest" description="Disordered" evidence="1">
    <location>
        <begin position="42"/>
        <end position="71"/>
    </location>
</feature>
<proteinExistence type="predicted"/>
<protein>
    <submittedName>
        <fullName evidence="3">Uncharacterized protein</fullName>
    </submittedName>
</protein>
<name>A0A1L9PB98_ASPVE</name>
<keyword evidence="2" id="KW-0732">Signal</keyword>
<keyword evidence="4" id="KW-1185">Reference proteome</keyword>
<evidence type="ECO:0000313" key="4">
    <source>
        <dbReference type="Proteomes" id="UP000184073"/>
    </source>
</evidence>
<dbReference type="VEuPathDB" id="FungiDB:ASPVEDRAFT_484243"/>
<dbReference type="AlphaFoldDB" id="A0A1L9PB98"/>
<accession>A0A1L9PB98</accession>